<dbReference type="AlphaFoldDB" id="A0A926IC85"/>
<protein>
    <submittedName>
        <fullName evidence="2">NusG domain II-containing protein</fullName>
    </submittedName>
</protein>
<evidence type="ECO:0000313" key="3">
    <source>
        <dbReference type="Proteomes" id="UP000655830"/>
    </source>
</evidence>
<sequence>MIMKHLNKIIIGILGLIILLSLVAILFITNYKPSPTQKAIIKLGGEVIDTIDLTTITTPITFTVDNGHGGFNTIQAEKGKIAIIEANCPDQLCVDLGYITNSLLPTVCLPNGLVIEIQDHTSSENLDIIAE</sequence>
<keyword evidence="3" id="KW-1185">Reference proteome</keyword>
<keyword evidence="1" id="KW-0812">Transmembrane</keyword>
<gene>
    <name evidence="2" type="ORF">H8718_02750</name>
</gene>
<dbReference type="Gene3D" id="2.60.320.10">
    <property type="entry name" value="N-utilization substance G protein NusG, insert domain"/>
    <property type="match status" value="1"/>
</dbReference>
<keyword evidence="1" id="KW-0472">Membrane</keyword>
<evidence type="ECO:0000256" key="1">
    <source>
        <dbReference type="SAM" id="Phobius"/>
    </source>
</evidence>
<organism evidence="2 3">
    <name type="scientific">Zhenhengia yiwuensis</name>
    <dbReference type="NCBI Taxonomy" id="2763666"/>
    <lineage>
        <taxon>Bacteria</taxon>
        <taxon>Bacillati</taxon>
        <taxon>Bacillota</taxon>
        <taxon>Clostridia</taxon>
        <taxon>Lachnospirales</taxon>
        <taxon>Lachnospiraceae</taxon>
        <taxon>Zhenhengia</taxon>
    </lineage>
</organism>
<proteinExistence type="predicted"/>
<dbReference type="RefSeq" id="WP_249331427.1">
    <property type="nucleotide sequence ID" value="NZ_JACRSY010000003.1"/>
</dbReference>
<dbReference type="EMBL" id="JACRSY010000003">
    <property type="protein sequence ID" value="MBC8578452.1"/>
    <property type="molecule type" value="Genomic_DNA"/>
</dbReference>
<reference evidence="2" key="1">
    <citation type="submission" date="2020-08" db="EMBL/GenBank/DDBJ databases">
        <title>Genome public.</title>
        <authorList>
            <person name="Liu C."/>
            <person name="Sun Q."/>
        </authorList>
    </citation>
    <scope>NUCLEOTIDE SEQUENCE</scope>
    <source>
        <strain evidence="2">NSJ-12</strain>
    </source>
</reference>
<dbReference type="Proteomes" id="UP000655830">
    <property type="component" value="Unassembled WGS sequence"/>
</dbReference>
<keyword evidence="1" id="KW-1133">Transmembrane helix</keyword>
<dbReference type="InterPro" id="IPR038690">
    <property type="entry name" value="NusG_2_sf"/>
</dbReference>
<comment type="caution">
    <text evidence="2">The sequence shown here is derived from an EMBL/GenBank/DDBJ whole genome shotgun (WGS) entry which is preliminary data.</text>
</comment>
<dbReference type="Pfam" id="PF07009">
    <property type="entry name" value="NusG_II"/>
    <property type="match status" value="1"/>
</dbReference>
<feature type="transmembrane region" description="Helical" evidence="1">
    <location>
        <begin position="9"/>
        <end position="28"/>
    </location>
</feature>
<accession>A0A926IC85</accession>
<name>A0A926IC85_9FIRM</name>
<evidence type="ECO:0000313" key="2">
    <source>
        <dbReference type="EMBL" id="MBC8578452.1"/>
    </source>
</evidence>